<protein>
    <recommendedName>
        <fullName evidence="3">DUF1223 domain-containing protein</fullName>
    </recommendedName>
</protein>
<accession>W4L9U7</accession>
<reference evidence="1 2" key="1">
    <citation type="journal article" date="2014" name="Nature">
        <title>An environmental bacterial taxon with a large and distinct metabolic repertoire.</title>
        <authorList>
            <person name="Wilson M.C."/>
            <person name="Mori T."/>
            <person name="Ruckert C."/>
            <person name="Uria A.R."/>
            <person name="Helf M.J."/>
            <person name="Takada K."/>
            <person name="Gernert C."/>
            <person name="Steffens U.A."/>
            <person name="Heycke N."/>
            <person name="Schmitt S."/>
            <person name="Rinke C."/>
            <person name="Helfrich E.J."/>
            <person name="Brachmann A.O."/>
            <person name="Gurgui C."/>
            <person name="Wakimoto T."/>
            <person name="Kracht M."/>
            <person name="Crusemann M."/>
            <person name="Hentschel U."/>
            <person name="Abe I."/>
            <person name="Matsunaga S."/>
            <person name="Kalinowski J."/>
            <person name="Takeyama H."/>
            <person name="Piel J."/>
        </authorList>
    </citation>
    <scope>NUCLEOTIDE SEQUENCE [LARGE SCALE GENOMIC DNA]</scope>
    <source>
        <strain evidence="2">TSY1</strain>
    </source>
</reference>
<dbReference type="PANTHER" id="PTHR36057">
    <property type="match status" value="1"/>
</dbReference>
<name>W4L9U7_ENTF1</name>
<dbReference type="InterPro" id="IPR010634">
    <property type="entry name" value="DUF1223"/>
</dbReference>
<sequence>MQDRGFRPDRVIPLAFHVDYWDYLGWPDRFAQAAFTKRQRQIARFNRSRTIYTPQLVLQGQDFRRHSRFQALVEQINQTPARAHIALRVTPTSDALNIVADANVTEAVLKKDAKVFIAVYENNLQSDVKAGENTGRTLRHQFVVRKWIGPLALNAQGQLHWSQSIALAKDWKTQDVGVAACVLNHRNGDTLQAVALSLND</sequence>
<evidence type="ECO:0000313" key="2">
    <source>
        <dbReference type="Proteomes" id="UP000019141"/>
    </source>
</evidence>
<dbReference type="InterPro" id="IPR036249">
    <property type="entry name" value="Thioredoxin-like_sf"/>
</dbReference>
<dbReference type="PATRIC" id="fig|1429438.4.peg.6262"/>
<dbReference type="Proteomes" id="UP000019141">
    <property type="component" value="Unassembled WGS sequence"/>
</dbReference>
<dbReference type="SUPFAM" id="SSF52833">
    <property type="entry name" value="Thioredoxin-like"/>
    <property type="match status" value="1"/>
</dbReference>
<evidence type="ECO:0008006" key="3">
    <source>
        <dbReference type="Google" id="ProtNLM"/>
    </source>
</evidence>
<organism evidence="1 2">
    <name type="scientific">Entotheonella factor</name>
    <dbReference type="NCBI Taxonomy" id="1429438"/>
    <lineage>
        <taxon>Bacteria</taxon>
        <taxon>Pseudomonadati</taxon>
        <taxon>Nitrospinota/Tectimicrobiota group</taxon>
        <taxon>Candidatus Tectimicrobiota</taxon>
        <taxon>Candidatus Entotheonellia</taxon>
        <taxon>Candidatus Entotheonellales</taxon>
        <taxon>Candidatus Entotheonellaceae</taxon>
        <taxon>Candidatus Entotheonella</taxon>
    </lineage>
</organism>
<gene>
    <name evidence="1" type="ORF">ETSY1_33065</name>
</gene>
<dbReference type="EMBL" id="AZHW01000994">
    <property type="protein sequence ID" value="ETW94853.1"/>
    <property type="molecule type" value="Genomic_DNA"/>
</dbReference>
<dbReference type="Gene3D" id="2.60.40.10">
    <property type="entry name" value="Immunoglobulins"/>
    <property type="match status" value="1"/>
</dbReference>
<evidence type="ECO:0000313" key="1">
    <source>
        <dbReference type="EMBL" id="ETW94853.1"/>
    </source>
</evidence>
<dbReference type="PANTHER" id="PTHR36057:SF1">
    <property type="entry name" value="LIPOPROTEIN LIPID ATTACHMENT SITE-LIKE PROTEIN, PUTATIVE (DUF1223)-RELATED"/>
    <property type="match status" value="1"/>
</dbReference>
<proteinExistence type="predicted"/>
<dbReference type="AlphaFoldDB" id="W4L9U7"/>
<dbReference type="HOGENOM" id="CLU_065609_1_0_7"/>
<dbReference type="Pfam" id="PF06764">
    <property type="entry name" value="DUF1223"/>
    <property type="match status" value="1"/>
</dbReference>
<dbReference type="InterPro" id="IPR013783">
    <property type="entry name" value="Ig-like_fold"/>
</dbReference>
<keyword evidence="2" id="KW-1185">Reference proteome</keyword>
<comment type="caution">
    <text evidence="1">The sequence shown here is derived from an EMBL/GenBank/DDBJ whole genome shotgun (WGS) entry which is preliminary data.</text>
</comment>